<organism evidence="3 4">
    <name type="scientific">Tilletia indica</name>
    <dbReference type="NCBI Taxonomy" id="43049"/>
    <lineage>
        <taxon>Eukaryota</taxon>
        <taxon>Fungi</taxon>
        <taxon>Dikarya</taxon>
        <taxon>Basidiomycota</taxon>
        <taxon>Ustilaginomycotina</taxon>
        <taxon>Exobasidiomycetes</taxon>
        <taxon>Tilletiales</taxon>
        <taxon>Tilletiaceae</taxon>
        <taxon>Tilletia</taxon>
    </lineage>
</organism>
<feature type="region of interest" description="Disordered" evidence="1">
    <location>
        <begin position="808"/>
        <end position="845"/>
    </location>
</feature>
<accession>A0A177TGQ4</accession>
<feature type="compositionally biased region" description="Basic and acidic residues" evidence="1">
    <location>
        <begin position="703"/>
        <end position="723"/>
    </location>
</feature>
<keyword evidence="2" id="KW-1133">Transmembrane helix</keyword>
<feature type="transmembrane region" description="Helical" evidence="2">
    <location>
        <begin position="390"/>
        <end position="416"/>
    </location>
</feature>
<gene>
    <name evidence="3" type="ORF">A4X13_0g2249</name>
</gene>
<feature type="transmembrane region" description="Helical" evidence="2">
    <location>
        <begin position="280"/>
        <end position="305"/>
    </location>
</feature>
<evidence type="ECO:0000313" key="4">
    <source>
        <dbReference type="Proteomes" id="UP000077521"/>
    </source>
</evidence>
<proteinExistence type="predicted"/>
<feature type="transmembrane region" description="Helical" evidence="2">
    <location>
        <begin position="113"/>
        <end position="132"/>
    </location>
</feature>
<reference evidence="3" key="2">
    <citation type="journal article" date="2019" name="IMA Fungus">
        <title>Genome sequencing and comparison of five Tilletia species to identify candidate genes for the detection of regulated species infecting wheat.</title>
        <authorList>
            <person name="Nguyen H.D.T."/>
            <person name="Sultana T."/>
            <person name="Kesanakurti P."/>
            <person name="Hambleton S."/>
        </authorList>
    </citation>
    <scope>NUCLEOTIDE SEQUENCE</scope>
    <source>
        <strain evidence="3">DAOMC 236416</strain>
    </source>
</reference>
<name>A0A177TGQ4_9BASI</name>
<keyword evidence="2" id="KW-0812">Transmembrane</keyword>
<protein>
    <submittedName>
        <fullName evidence="3">Uncharacterized protein</fullName>
    </submittedName>
</protein>
<sequence length="928" mass="101305">MAAPGGNMGQAGLILVRALGNLSTHIPYHGFVPHPLSVDHFAANLPDYDVAELRHWMRLYFHKPTSVGYFVQSIIITVWLAIILFFGLVVILYRLWDRTLWLFRIQETRGSRLIIPNSITAFVLFEAAYSLVWTANVWNNLAIDKYDAEPLLTGFWNGTPWILLFSGAWCGAWGTFFASPGILHRSSRARGFDPRRLVPGPKLCNFIGFFAPFAFTATSLAVSIPTGLTYKNAVRKWQAWDAQAAAVSQSEYPVQGDLRAEAAEVWKGITDAWWWSSIGWLALLVFAWAFLLFYVMCGGFLVYTIHSQLQTMRIRRNEGANQGQDGPASGPDTAGPEAPRWDRQNAGEIAADLEMSRAQASTFFPPLATQGTATTGPTTRKSRIRMLSSAMTNVSFIYGAISLGTLGFVINLHWLLESQYQQAVIGPVETNRVYEKYMAVASWVISVFGLICFTAISQKTFEGVFEEWSANREAKKMAKNQSKHSDSSTTLMARNPSKTTSSVSMRLKSLKSTLVSPIASPPASRAPSVRTRKRFNSADVAMDPAHAQALQYFQRNRVAGLGLVAMGDGDDGAQVVEQGILSDGYGALGPQTAGPGGLSFQMPHATPDGTSSHHILALPFDHYRVSVDKTDAKVLAVAGNDGSIIPRMQPLPTPSGSLTPRRYGSASSGIIIQRAITSTSEDIRMYAGNVEGIERSISSGSGLRDKSKKESPSPRSDTRRTKFDAFQSETVPPAVPAPALSASQRRREFHQDDSIAFTDSEDVLDEEIASSYLDSQSESGSVRHPLRPSRPCSSVLAVWPHENVNGSPTFGTAPLSPSERSPVAQDTPRMPDLPSSAHIPTAHTGVSQATLVDGYFRNTSADDNRESLDAAVRERKPSLRWDPRFDWDKSPKEGTGESSSSSKRTRKSSFGRDGGNGGGGRDAGPPSR</sequence>
<reference evidence="3" key="1">
    <citation type="submission" date="2016-04" db="EMBL/GenBank/DDBJ databases">
        <authorList>
            <person name="Nguyen H.D."/>
            <person name="Samba Siva P."/>
            <person name="Cullis J."/>
            <person name="Levesque C.A."/>
            <person name="Hambleton S."/>
        </authorList>
    </citation>
    <scope>NUCLEOTIDE SEQUENCE</scope>
    <source>
        <strain evidence="3">DAOMC 236416</strain>
    </source>
</reference>
<feature type="transmembrane region" description="Helical" evidence="2">
    <location>
        <begin position="203"/>
        <end position="224"/>
    </location>
</feature>
<feature type="compositionally biased region" description="Polar residues" evidence="1">
    <location>
        <begin position="487"/>
        <end position="502"/>
    </location>
</feature>
<evidence type="ECO:0000256" key="2">
    <source>
        <dbReference type="SAM" id="Phobius"/>
    </source>
</evidence>
<feature type="compositionally biased region" description="Gly residues" evidence="1">
    <location>
        <begin position="912"/>
        <end position="922"/>
    </location>
</feature>
<feature type="region of interest" description="Disordered" evidence="1">
    <location>
        <begin position="318"/>
        <end position="341"/>
    </location>
</feature>
<feature type="transmembrane region" description="Helical" evidence="2">
    <location>
        <begin position="161"/>
        <end position="183"/>
    </location>
</feature>
<feature type="region of interest" description="Disordered" evidence="1">
    <location>
        <begin position="696"/>
        <end position="748"/>
    </location>
</feature>
<feature type="transmembrane region" description="Helical" evidence="2">
    <location>
        <begin position="69"/>
        <end position="93"/>
    </location>
</feature>
<feature type="region of interest" description="Disordered" evidence="1">
    <location>
        <begin position="475"/>
        <end position="502"/>
    </location>
</feature>
<keyword evidence="2" id="KW-0472">Membrane</keyword>
<evidence type="ECO:0000256" key="1">
    <source>
        <dbReference type="SAM" id="MobiDB-lite"/>
    </source>
</evidence>
<feature type="region of interest" description="Disordered" evidence="1">
    <location>
        <begin position="859"/>
        <end position="928"/>
    </location>
</feature>
<dbReference type="EMBL" id="LWDF02000103">
    <property type="protein sequence ID" value="KAE8257607.1"/>
    <property type="molecule type" value="Genomic_DNA"/>
</dbReference>
<evidence type="ECO:0000313" key="3">
    <source>
        <dbReference type="EMBL" id="KAE8257607.1"/>
    </source>
</evidence>
<dbReference type="AlphaFoldDB" id="A0A177TGQ4"/>
<dbReference type="Proteomes" id="UP000077521">
    <property type="component" value="Unassembled WGS sequence"/>
</dbReference>
<feature type="compositionally biased region" description="Basic and acidic residues" evidence="1">
    <location>
        <begin position="860"/>
        <end position="895"/>
    </location>
</feature>
<keyword evidence="4" id="KW-1185">Reference proteome</keyword>
<comment type="caution">
    <text evidence="3">The sequence shown here is derived from an EMBL/GenBank/DDBJ whole genome shotgun (WGS) entry which is preliminary data.</text>
</comment>